<dbReference type="PIRSF" id="PIRSF004555">
    <property type="entry name" value="UCP004555"/>
    <property type="match status" value="1"/>
</dbReference>
<dbReference type="KEGG" id="hfv:R50_2675"/>
<dbReference type="Gene3D" id="3.30.1310.10">
    <property type="entry name" value="Nucleoid-associated protein YbaB-like domain"/>
    <property type="match status" value="1"/>
</dbReference>
<dbReference type="GO" id="GO:0005829">
    <property type="term" value="C:cytosol"/>
    <property type="evidence" value="ECO:0007669"/>
    <property type="project" value="TreeGrafter"/>
</dbReference>
<dbReference type="SUPFAM" id="SSF82607">
    <property type="entry name" value="YbaB-like"/>
    <property type="match status" value="1"/>
</dbReference>
<accession>A0A6F8ZJP2</accession>
<feature type="coiled-coil region" evidence="3">
    <location>
        <begin position="8"/>
        <end position="35"/>
    </location>
</feature>
<dbReference type="InterPro" id="IPR036894">
    <property type="entry name" value="YbaB-like_sf"/>
</dbReference>
<dbReference type="Proteomes" id="UP000503399">
    <property type="component" value="Chromosome"/>
</dbReference>
<dbReference type="GO" id="GO:0043590">
    <property type="term" value="C:bacterial nucleoid"/>
    <property type="evidence" value="ECO:0007669"/>
    <property type="project" value="UniProtKB-UniRule"/>
</dbReference>
<keyword evidence="2" id="KW-0963">Cytoplasm</keyword>
<comment type="subcellular location">
    <subcellularLocation>
        <location evidence="2">Cytoplasm</location>
        <location evidence="2">Nucleoid</location>
    </subcellularLocation>
</comment>
<reference evidence="4 5" key="1">
    <citation type="submission" date="2020-02" db="EMBL/GenBank/DDBJ databases">
        <authorList>
            <person name="Hogendoorn C."/>
        </authorList>
    </citation>
    <scope>NUCLEOTIDE SEQUENCE [LARGE SCALE GENOMIC DNA]</scope>
    <source>
        <strain evidence="4">R501</strain>
    </source>
</reference>
<evidence type="ECO:0000256" key="3">
    <source>
        <dbReference type="SAM" id="Coils"/>
    </source>
</evidence>
<gene>
    <name evidence="4" type="primary">ebfC</name>
    <name evidence="4" type="ORF">R50_2675</name>
</gene>
<organism evidence="4 5">
    <name type="scientific">Candidatus Hydrogenisulfobacillus filiaventi</name>
    <dbReference type="NCBI Taxonomy" id="2707344"/>
    <lineage>
        <taxon>Bacteria</taxon>
        <taxon>Bacillati</taxon>
        <taxon>Bacillota</taxon>
        <taxon>Clostridia</taxon>
        <taxon>Eubacteriales</taxon>
        <taxon>Clostridiales Family XVII. Incertae Sedis</taxon>
        <taxon>Candidatus Hydrogenisulfobacillus</taxon>
    </lineage>
</organism>
<dbReference type="NCBIfam" id="TIGR00103">
    <property type="entry name" value="DNA_YbaB_EbfC"/>
    <property type="match status" value="1"/>
</dbReference>
<dbReference type="EMBL" id="LR778114">
    <property type="protein sequence ID" value="CAB1130164.1"/>
    <property type="molecule type" value="Genomic_DNA"/>
</dbReference>
<evidence type="ECO:0000313" key="5">
    <source>
        <dbReference type="Proteomes" id="UP000503399"/>
    </source>
</evidence>
<comment type="subunit">
    <text evidence="2">Homodimer.</text>
</comment>
<dbReference type="GO" id="GO:0003677">
    <property type="term" value="F:DNA binding"/>
    <property type="evidence" value="ECO:0007669"/>
    <property type="project" value="UniProtKB-UniRule"/>
</dbReference>
<dbReference type="Pfam" id="PF02575">
    <property type="entry name" value="YbaB_DNA_bd"/>
    <property type="match status" value="1"/>
</dbReference>
<keyword evidence="3" id="KW-0175">Coiled coil</keyword>
<dbReference type="PANTHER" id="PTHR33449:SF1">
    <property type="entry name" value="NUCLEOID-ASSOCIATED PROTEIN YBAB"/>
    <property type="match status" value="1"/>
</dbReference>
<comment type="function">
    <text evidence="2">Binds to DNA and alters its conformation. May be involved in regulation of gene expression, nucleoid organization and DNA protection.</text>
</comment>
<dbReference type="PANTHER" id="PTHR33449">
    <property type="entry name" value="NUCLEOID-ASSOCIATED PROTEIN YBAB"/>
    <property type="match status" value="1"/>
</dbReference>
<comment type="similarity">
    <text evidence="2">Belongs to the YbaB/EbfC family.</text>
</comment>
<evidence type="ECO:0000256" key="1">
    <source>
        <dbReference type="ARBA" id="ARBA00023125"/>
    </source>
</evidence>
<protein>
    <recommendedName>
        <fullName evidence="2">Nucleoid-associated protein R50_2675</fullName>
    </recommendedName>
</protein>
<keyword evidence="1 2" id="KW-0238">DNA-binding</keyword>
<dbReference type="HAMAP" id="MF_00274">
    <property type="entry name" value="DNA_YbaB_EbfC"/>
    <property type="match status" value="1"/>
</dbReference>
<evidence type="ECO:0000313" key="4">
    <source>
        <dbReference type="EMBL" id="CAB1130164.1"/>
    </source>
</evidence>
<dbReference type="AlphaFoldDB" id="A0A6F8ZJP2"/>
<proteinExistence type="inferred from homology"/>
<keyword evidence="5" id="KW-1185">Reference proteome</keyword>
<name>A0A6F8ZJP2_9FIRM</name>
<dbReference type="InterPro" id="IPR004401">
    <property type="entry name" value="YbaB/EbfC"/>
</dbReference>
<evidence type="ECO:0000256" key="2">
    <source>
        <dbReference type="HAMAP-Rule" id="MF_00274"/>
    </source>
</evidence>
<sequence length="109" mass="11882">MGMNPGNMQKMMKQVQKLQQDMARVQEELRHETVEAEAGGVVKVVFNGHGQIQSITIDPAAVDPNDVEMLQDLVLAAVREGQARAEQLAQARMEAVTGKLNLPGMPGLF</sequence>